<reference evidence="2" key="1">
    <citation type="submission" date="2022-05" db="EMBL/GenBank/DDBJ databases">
        <title>The Musa troglodytarum L. genome provides insights into the mechanism of non-climacteric behaviour and enrichment of carotenoids.</title>
        <authorList>
            <person name="Wang J."/>
        </authorList>
    </citation>
    <scope>NUCLEOTIDE SEQUENCE</scope>
    <source>
        <tissue evidence="2">Leaf</tissue>
    </source>
</reference>
<feature type="signal peptide" evidence="1">
    <location>
        <begin position="1"/>
        <end position="19"/>
    </location>
</feature>
<keyword evidence="3" id="KW-1185">Reference proteome</keyword>
<gene>
    <name evidence="2" type="ORF">MUK42_18182</name>
</gene>
<protein>
    <recommendedName>
        <fullName evidence="4">Transmembrane protein</fullName>
    </recommendedName>
</protein>
<feature type="chain" id="PRO_5038694750" description="Transmembrane protein" evidence="1">
    <location>
        <begin position="20"/>
        <end position="157"/>
    </location>
</feature>
<sequence>MKVVVVVVILLLGVLVTNSRSVMPRKALMEDDIHGGGHGDEGEQGTKKGRKKMVAVTFLPYKSSPQYPVNHQPAVRTFVPLVAEEGMKLVGILLLGVLVMNSCSVMPRKVLMEEESFGYSNTGINNHHAIPRDQYNNWVNSPGYMPPGDGGNVGGTG</sequence>
<evidence type="ECO:0000256" key="1">
    <source>
        <dbReference type="SAM" id="SignalP"/>
    </source>
</evidence>
<evidence type="ECO:0000313" key="2">
    <source>
        <dbReference type="EMBL" id="URE28367.1"/>
    </source>
</evidence>
<keyword evidence="1" id="KW-0732">Signal</keyword>
<dbReference type="EMBL" id="CP097510">
    <property type="protein sequence ID" value="URE28367.1"/>
    <property type="molecule type" value="Genomic_DNA"/>
</dbReference>
<dbReference type="PANTHER" id="PTHR36040">
    <property type="entry name" value="OS04G0188500 PROTEIN"/>
    <property type="match status" value="1"/>
</dbReference>
<dbReference type="Proteomes" id="UP001055439">
    <property type="component" value="Chromosome 8"/>
</dbReference>
<dbReference type="AlphaFoldDB" id="A0A9E7HE06"/>
<name>A0A9E7HE06_9LILI</name>
<dbReference type="OrthoDB" id="680258at2759"/>
<evidence type="ECO:0008006" key="4">
    <source>
        <dbReference type="Google" id="ProtNLM"/>
    </source>
</evidence>
<evidence type="ECO:0000313" key="3">
    <source>
        <dbReference type="Proteomes" id="UP001055439"/>
    </source>
</evidence>
<dbReference type="PANTHER" id="PTHR36040:SF3">
    <property type="entry name" value="OS04G0188500 PROTEIN"/>
    <property type="match status" value="1"/>
</dbReference>
<organism evidence="2 3">
    <name type="scientific">Musa troglodytarum</name>
    <name type="common">fe'i banana</name>
    <dbReference type="NCBI Taxonomy" id="320322"/>
    <lineage>
        <taxon>Eukaryota</taxon>
        <taxon>Viridiplantae</taxon>
        <taxon>Streptophyta</taxon>
        <taxon>Embryophyta</taxon>
        <taxon>Tracheophyta</taxon>
        <taxon>Spermatophyta</taxon>
        <taxon>Magnoliopsida</taxon>
        <taxon>Liliopsida</taxon>
        <taxon>Zingiberales</taxon>
        <taxon>Musaceae</taxon>
        <taxon>Musa</taxon>
    </lineage>
</organism>
<proteinExistence type="predicted"/>
<accession>A0A9E7HE06</accession>